<dbReference type="RefSeq" id="WP_246953976.1">
    <property type="nucleotide sequence ID" value="NZ_JALKII010000027.1"/>
</dbReference>
<dbReference type="PANTHER" id="PTHR11511:SF5">
    <property type="entry name" value="FAT-BODY PROTEIN 1-RELATED"/>
    <property type="match status" value="1"/>
</dbReference>
<organism evidence="4 5">
    <name type="scientific">Alcanivorax quisquiliarum</name>
    <dbReference type="NCBI Taxonomy" id="2933565"/>
    <lineage>
        <taxon>Bacteria</taxon>
        <taxon>Pseudomonadati</taxon>
        <taxon>Pseudomonadota</taxon>
        <taxon>Gammaproteobacteria</taxon>
        <taxon>Oceanospirillales</taxon>
        <taxon>Alcanivoracaceae</taxon>
        <taxon>Alcanivorax</taxon>
    </lineage>
</organism>
<dbReference type="SUPFAM" id="SSF48056">
    <property type="entry name" value="Di-copper centre-containing domain"/>
    <property type="match status" value="1"/>
</dbReference>
<evidence type="ECO:0000313" key="5">
    <source>
        <dbReference type="Proteomes" id="UP001165524"/>
    </source>
</evidence>
<proteinExistence type="predicted"/>
<dbReference type="SUPFAM" id="SSF81296">
    <property type="entry name" value="E set domains"/>
    <property type="match status" value="1"/>
</dbReference>
<feature type="domain" description="Hemocyanin N-terminal" evidence="2">
    <location>
        <begin position="24"/>
        <end position="142"/>
    </location>
</feature>
<evidence type="ECO:0000259" key="3">
    <source>
        <dbReference type="Pfam" id="PF03723"/>
    </source>
</evidence>
<protein>
    <submittedName>
        <fullName evidence="4">Uncharacterized protein</fullName>
    </submittedName>
</protein>
<dbReference type="Gene3D" id="1.10.1280.10">
    <property type="entry name" value="Di-copper center containing domain from catechol oxidase"/>
    <property type="match status" value="1"/>
</dbReference>
<dbReference type="InterPro" id="IPR008922">
    <property type="entry name" value="Di-copper_centre_dom_sf"/>
</dbReference>
<dbReference type="Pfam" id="PF03723">
    <property type="entry name" value="Hemocyanin_C"/>
    <property type="match status" value="1"/>
</dbReference>
<gene>
    <name evidence="4" type="ORF">MU846_14455</name>
</gene>
<evidence type="ECO:0000313" key="4">
    <source>
        <dbReference type="EMBL" id="MCK0538901.1"/>
    </source>
</evidence>
<comment type="caution">
    <text evidence="4">The sequence shown here is derived from an EMBL/GenBank/DDBJ whole genome shotgun (WGS) entry which is preliminary data.</text>
</comment>
<dbReference type="InterPro" id="IPR013788">
    <property type="entry name" value="Hemocyanin/hexamerin"/>
</dbReference>
<dbReference type="Proteomes" id="UP001165524">
    <property type="component" value="Unassembled WGS sequence"/>
</dbReference>
<dbReference type="Pfam" id="PF03722">
    <property type="entry name" value="Hemocyanin_N"/>
    <property type="match status" value="1"/>
</dbReference>
<dbReference type="InterPro" id="IPR036697">
    <property type="entry name" value="Hemocyanin_N_sf"/>
</dbReference>
<evidence type="ECO:0000259" key="2">
    <source>
        <dbReference type="Pfam" id="PF03722"/>
    </source>
</evidence>
<dbReference type="SUPFAM" id="SSF48050">
    <property type="entry name" value="Hemocyanin, N-terminal domain"/>
    <property type="match status" value="1"/>
</dbReference>
<dbReference type="InterPro" id="IPR014756">
    <property type="entry name" value="Ig_E-set"/>
</dbReference>
<dbReference type="Gene3D" id="2.60.40.1520">
    <property type="entry name" value="Hemocyanin, C-terminal domain"/>
    <property type="match status" value="1"/>
</dbReference>
<evidence type="ECO:0000259" key="1">
    <source>
        <dbReference type="Pfam" id="PF00372"/>
    </source>
</evidence>
<dbReference type="InterPro" id="IPR037020">
    <property type="entry name" value="Hemocyanin_C_sf"/>
</dbReference>
<dbReference type="PANTHER" id="PTHR11511">
    <property type="entry name" value="LARVAL STORAGE PROTEIN/PHENOLOXIDASE"/>
    <property type="match status" value="1"/>
</dbReference>
<name>A0ABT0EAN3_9GAMM</name>
<feature type="domain" description="Hemocyanin C-terminal" evidence="3">
    <location>
        <begin position="433"/>
        <end position="558"/>
    </location>
</feature>
<sequence>MTATVISASVVQQRPERKIADANFLKQQKQVLDMFVGIGHNDHWKEEVPDFDIKANLGSFTDEKYPKEFLKAYEKGFMPKNAIFSMFCHHTRADLIRIFDLFFFAKDFETFIKVASWAKYHINSGMFSYAYILALTHRADTQDFVIPPLYEVFPNFFVPTDTLHQVYDAKMEGFKDGRYTYNNTGYEYTFHTAMYGGFFSNENRGYGDFRVSYFREDVGLNNYVTEASFRNPQWMSPEKYNTPWLKRRGENFYQMQQQLFARYSLERAAHGLPNVAPLVWDMPIMVGYNPRVSYVNGQPMYNRPDKLIPEEFNRPAVMRTKTFERRILDTIDAGSVWETSNKTLIQMNNEEGMELLGKLVFGSIDRPSKKFYQSPFFSALEALAFVTSTASDRTYVGNALSESLTATRDPVYFNYLARIINMFFQHYKRLQPHYTHDQVSFSGVSVRNVEVDKLMTYFDMFDYEITNGLGMQKSADYIDHRYYARQYRINHKPYHYNVTVNSDHAVDGIVRVFIGHKFDAEGRLLTINQARLSFFEIDRFIVKLSAGSNLIERSSKESP</sequence>
<dbReference type="InterPro" id="IPR000896">
    <property type="entry name" value="Hemocyanin/hexamerin_mid_dom"/>
</dbReference>
<dbReference type="InterPro" id="IPR005203">
    <property type="entry name" value="Hemocyanin_C"/>
</dbReference>
<accession>A0ABT0EAN3</accession>
<feature type="non-terminal residue" evidence="4">
    <location>
        <position position="559"/>
    </location>
</feature>
<feature type="domain" description="Hemocyanin middle" evidence="1">
    <location>
        <begin position="148"/>
        <end position="423"/>
    </location>
</feature>
<dbReference type="InterPro" id="IPR005204">
    <property type="entry name" value="Hemocyanin_N"/>
</dbReference>
<reference evidence="4" key="1">
    <citation type="submission" date="2022-04" db="EMBL/GenBank/DDBJ databases">
        <title>Alcanivorax sp. CY1518 draft genome sequence.</title>
        <authorList>
            <person name="Zhao G."/>
            <person name="An M."/>
        </authorList>
    </citation>
    <scope>NUCLEOTIDE SEQUENCE</scope>
    <source>
        <strain evidence="4">CY1518</strain>
    </source>
</reference>
<dbReference type="Pfam" id="PF00372">
    <property type="entry name" value="Hemocyanin_M"/>
    <property type="match status" value="1"/>
</dbReference>
<dbReference type="Gene3D" id="1.20.1370.10">
    <property type="entry name" value="Hemocyanin, N-terminal domain"/>
    <property type="match status" value="1"/>
</dbReference>
<dbReference type="PRINTS" id="PR00187">
    <property type="entry name" value="HAEMOCYANIN"/>
</dbReference>
<keyword evidence="5" id="KW-1185">Reference proteome</keyword>
<dbReference type="PROSITE" id="PS00210">
    <property type="entry name" value="HEMOCYANIN_2"/>
    <property type="match status" value="1"/>
</dbReference>
<dbReference type="EMBL" id="JALKII010000027">
    <property type="protein sequence ID" value="MCK0538901.1"/>
    <property type="molecule type" value="Genomic_DNA"/>
</dbReference>